<feature type="chain" id="PRO_5046776424" evidence="1">
    <location>
        <begin position="20"/>
        <end position="139"/>
    </location>
</feature>
<protein>
    <submittedName>
        <fullName evidence="2">Uncharacterized protein</fullName>
    </submittedName>
</protein>
<feature type="signal peptide" evidence="1">
    <location>
        <begin position="1"/>
        <end position="19"/>
    </location>
</feature>
<organism evidence="2 3">
    <name type="scientific">Dyadobacter subterraneus</name>
    <dbReference type="NCBI Taxonomy" id="2773304"/>
    <lineage>
        <taxon>Bacteria</taxon>
        <taxon>Pseudomonadati</taxon>
        <taxon>Bacteroidota</taxon>
        <taxon>Cytophagia</taxon>
        <taxon>Cytophagales</taxon>
        <taxon>Spirosomataceae</taxon>
        <taxon>Dyadobacter</taxon>
    </lineage>
</organism>
<comment type="caution">
    <text evidence="2">The sequence shown here is derived from an EMBL/GenBank/DDBJ whole genome shotgun (WGS) entry which is preliminary data.</text>
</comment>
<evidence type="ECO:0000256" key="1">
    <source>
        <dbReference type="SAM" id="SignalP"/>
    </source>
</evidence>
<gene>
    <name evidence="2" type="ORF">IEE83_04845</name>
</gene>
<keyword evidence="1" id="KW-0732">Signal</keyword>
<keyword evidence="3" id="KW-1185">Reference proteome</keyword>
<dbReference type="RefSeq" id="WP_194119487.1">
    <property type="nucleotide sequence ID" value="NZ_JACYGY010000001.1"/>
</dbReference>
<dbReference type="EMBL" id="JACYGY010000001">
    <property type="protein sequence ID" value="MBE9461204.1"/>
    <property type="molecule type" value="Genomic_DNA"/>
</dbReference>
<name>A0ABR9W6W2_9BACT</name>
<dbReference type="Proteomes" id="UP000634134">
    <property type="component" value="Unassembled WGS sequence"/>
</dbReference>
<evidence type="ECO:0000313" key="3">
    <source>
        <dbReference type="Proteomes" id="UP000634134"/>
    </source>
</evidence>
<reference evidence="3" key="1">
    <citation type="submission" date="2023-07" db="EMBL/GenBank/DDBJ databases">
        <title>Dyadobacter sp. nov 'subterranea' isolated from contaminted grondwater.</title>
        <authorList>
            <person name="Szabo I."/>
            <person name="Al-Omari J."/>
            <person name="Szerdahelyi S.G."/>
            <person name="Rado J."/>
        </authorList>
    </citation>
    <scope>NUCLEOTIDE SEQUENCE [LARGE SCALE GENOMIC DNA]</scope>
    <source>
        <strain evidence="3">UP-52</strain>
    </source>
</reference>
<evidence type="ECO:0000313" key="2">
    <source>
        <dbReference type="EMBL" id="MBE9461204.1"/>
    </source>
</evidence>
<accession>A0ABR9W6W2</accession>
<proteinExistence type="predicted"/>
<sequence>MKKARYIIFGLLISSISYAQPCKLLTDTFREADKLRNGKEEFQRFRFSENQLDQVKLIPGLENPVTGLKSLQKTLDQDYQSYLQSLFWQLDEKLAAHQIEEIKKECPETSFKVYEDEVLFYKSKYRAYDEMTDKGLKKN</sequence>